<feature type="transmembrane region" description="Helical" evidence="1">
    <location>
        <begin position="94"/>
        <end position="115"/>
    </location>
</feature>
<comment type="caution">
    <text evidence="2">The sequence shown here is derived from an EMBL/GenBank/DDBJ whole genome shotgun (WGS) entry which is preliminary data.</text>
</comment>
<gene>
    <name evidence="2" type="ORF">SAMN05660686_02628</name>
</gene>
<feature type="transmembrane region" description="Helical" evidence="1">
    <location>
        <begin position="136"/>
        <end position="162"/>
    </location>
</feature>
<dbReference type="EMBL" id="FNBW01000007">
    <property type="protein sequence ID" value="SDF87121.1"/>
    <property type="molecule type" value="Genomic_DNA"/>
</dbReference>
<evidence type="ECO:0000256" key="1">
    <source>
        <dbReference type="SAM" id="Phobius"/>
    </source>
</evidence>
<name>A0A8G2EVJ3_9PROT</name>
<organism evidence="2 3">
    <name type="scientific">Thalassobaculum litoreum DSM 18839</name>
    <dbReference type="NCBI Taxonomy" id="1123362"/>
    <lineage>
        <taxon>Bacteria</taxon>
        <taxon>Pseudomonadati</taxon>
        <taxon>Pseudomonadota</taxon>
        <taxon>Alphaproteobacteria</taxon>
        <taxon>Rhodospirillales</taxon>
        <taxon>Thalassobaculaceae</taxon>
        <taxon>Thalassobaculum</taxon>
    </lineage>
</organism>
<dbReference type="Proteomes" id="UP000198615">
    <property type="component" value="Unassembled WGS sequence"/>
</dbReference>
<feature type="transmembrane region" description="Helical" evidence="1">
    <location>
        <begin position="20"/>
        <end position="41"/>
    </location>
</feature>
<keyword evidence="1" id="KW-0812">Transmembrane</keyword>
<evidence type="ECO:0000313" key="2">
    <source>
        <dbReference type="EMBL" id="SDF87121.1"/>
    </source>
</evidence>
<evidence type="ECO:0000313" key="3">
    <source>
        <dbReference type="Proteomes" id="UP000198615"/>
    </source>
</evidence>
<keyword evidence="1" id="KW-1133">Transmembrane helix</keyword>
<sequence>MPPRRPVGGLGLTLDDAARATAILLAGLSGALALGVGLTGDRVSALVARTERVVGPVFLAALLLLTLIALIAVVRLWRDPGDRSWHIVGLQASAGIATLALTFTLLGIGLGIASLSTAALGPETAGRLVGALTRRFAMAFATSIVGLPLAALLRAVLLVLAAREPDRAVPDGEAPGPGEAT</sequence>
<reference evidence="2 3" key="1">
    <citation type="submission" date="2016-10" db="EMBL/GenBank/DDBJ databases">
        <authorList>
            <person name="Varghese N."/>
            <person name="Submissions S."/>
        </authorList>
    </citation>
    <scope>NUCLEOTIDE SEQUENCE [LARGE SCALE GENOMIC DNA]</scope>
    <source>
        <strain evidence="2 3">DSM 18839</strain>
    </source>
</reference>
<accession>A0A8G2EVJ3</accession>
<dbReference type="AlphaFoldDB" id="A0A8G2EVJ3"/>
<feature type="transmembrane region" description="Helical" evidence="1">
    <location>
        <begin position="53"/>
        <end position="74"/>
    </location>
</feature>
<keyword evidence="1" id="KW-0472">Membrane</keyword>
<proteinExistence type="predicted"/>
<keyword evidence="3" id="KW-1185">Reference proteome</keyword>
<protein>
    <submittedName>
        <fullName evidence="2">Uncharacterized protein</fullName>
    </submittedName>
</protein>